<gene>
    <name evidence="1" type="ORF">LSP00402_LOCUS6751</name>
</gene>
<proteinExistence type="predicted"/>
<organism evidence="1">
    <name type="scientific">Lotharella oceanica</name>
    <dbReference type="NCBI Taxonomy" id="641309"/>
    <lineage>
        <taxon>Eukaryota</taxon>
        <taxon>Sar</taxon>
        <taxon>Rhizaria</taxon>
        <taxon>Cercozoa</taxon>
        <taxon>Chlorarachniophyceae</taxon>
        <taxon>Lotharella</taxon>
    </lineage>
</organism>
<evidence type="ECO:0000313" key="1">
    <source>
        <dbReference type="EMBL" id="CAD9757552.1"/>
    </source>
</evidence>
<accession>A0A7S2TLM1</accession>
<protein>
    <submittedName>
        <fullName evidence="1">Uncharacterized protein</fullName>
    </submittedName>
</protein>
<dbReference type="EMBL" id="HBHP01010920">
    <property type="protein sequence ID" value="CAD9757552.1"/>
    <property type="molecule type" value="Transcribed_RNA"/>
</dbReference>
<name>A0A7S2TLM1_9EUKA</name>
<dbReference type="AlphaFoldDB" id="A0A7S2TLM1"/>
<sequence length="304" mass="34537">MSVELANKATGGCCEQENTEFPEDINTAVGLTRRRTMKLKKEAEKKGHHKLPLLYGDIHDIDEDEMRLSLKARTVNPKTEAEKMVGAELRQHAPTREELIGTFHVNPESGYAVKSFTITLKDVFTADEVDEYLTDEIKAPPGHCLGGAVKLYALLRKENVVFNRGCYPGIMKCILPRIVYILTISVEGIVRFHVIPTMWTFTKLMLVLGDSRRCNTCCPNLKHAMKNGCFCLGLMFEVIKKSKELEEGEKKETKKTMALVRYNRWAGDMSDLDTYWAAVQDENHWYSKNRRQAESKDEGGKVEA</sequence>
<reference evidence="1" key="1">
    <citation type="submission" date="2021-01" db="EMBL/GenBank/DDBJ databases">
        <authorList>
            <person name="Corre E."/>
            <person name="Pelletier E."/>
            <person name="Niang G."/>
            <person name="Scheremetjew M."/>
            <person name="Finn R."/>
            <person name="Kale V."/>
            <person name="Holt S."/>
            <person name="Cochrane G."/>
            <person name="Meng A."/>
            <person name="Brown T."/>
            <person name="Cohen L."/>
        </authorList>
    </citation>
    <scope>NUCLEOTIDE SEQUENCE</scope>
    <source>
        <strain evidence="1">CCMP622</strain>
    </source>
</reference>